<dbReference type="SUPFAM" id="SSF69279">
    <property type="entry name" value="Phage tail proteins"/>
    <property type="match status" value="1"/>
</dbReference>
<dbReference type="OrthoDB" id="4070623at2"/>
<reference evidence="1 2" key="1">
    <citation type="submission" date="2019-11" db="EMBL/GenBank/DDBJ databases">
        <authorList>
            <person name="Holert J."/>
        </authorList>
    </citation>
    <scope>NUCLEOTIDE SEQUENCE [LARGE SCALE GENOMIC DNA]</scope>
    <source>
        <strain evidence="1">BC5_2</strain>
    </source>
</reference>
<sequence>MHPTAIKTTVNGDDISATINDRLESLQVTDNAGLDSDTVAITLDDRDQAIVLPAINAEMEVWLGPVIKGQPQLTWAGLYTIDEIETDDHQGSLSIHGKAADMIGSLKAPRDQSHHDITLSQLLTTIAKRHNYTAAISDNLARKHYAHIDQRAQSDIDLLTSKATGKRLCIIQQDTGQTISGKPLEEIPLNAKAEGVYITARITGRSHYNSVKAYWQTPNAPTKRSLSVGGDEPQYTMADIYPSHQQASDAIDAKYKQLKRGGTELTIELPFDPKYRAEHPVKLFNHRHAGRYVIKESTHHIGSGNLATTTVTLKEPSKKEDK</sequence>
<protein>
    <recommendedName>
        <fullName evidence="3">Phage late control D family protein</fullName>
    </recommendedName>
</protein>
<dbReference type="EMBL" id="CACSII010000002">
    <property type="protein sequence ID" value="CAA0091826.1"/>
    <property type="molecule type" value="Genomic_DNA"/>
</dbReference>
<evidence type="ECO:0008006" key="3">
    <source>
        <dbReference type="Google" id="ProtNLM"/>
    </source>
</evidence>
<evidence type="ECO:0000313" key="2">
    <source>
        <dbReference type="Proteomes" id="UP000434580"/>
    </source>
</evidence>
<dbReference type="AlphaFoldDB" id="A0A5S9NUU6"/>
<dbReference type="Proteomes" id="UP000434580">
    <property type="component" value="Unassembled WGS sequence"/>
</dbReference>
<accession>A0A5S9NUU6</accession>
<proteinExistence type="predicted"/>
<gene>
    <name evidence="1" type="ORF">DPBNPPHM_03078</name>
</gene>
<evidence type="ECO:0000313" key="1">
    <source>
        <dbReference type="EMBL" id="CAA0091826.1"/>
    </source>
</evidence>
<name>A0A5S9NUU6_9GAMM</name>
<organism evidence="1 2">
    <name type="scientific">BD1-7 clade bacterium</name>
    <dbReference type="NCBI Taxonomy" id="2029982"/>
    <lineage>
        <taxon>Bacteria</taxon>
        <taxon>Pseudomonadati</taxon>
        <taxon>Pseudomonadota</taxon>
        <taxon>Gammaproteobacteria</taxon>
        <taxon>Cellvibrionales</taxon>
        <taxon>Spongiibacteraceae</taxon>
        <taxon>BD1-7 clade</taxon>
    </lineage>
</organism>